<dbReference type="KEGG" id="vg:77948969"/>
<evidence type="ECO:0000313" key="2">
    <source>
        <dbReference type="Proteomes" id="UP000257884"/>
    </source>
</evidence>
<proteinExistence type="predicted"/>
<name>A0A2Z3DPK1_9CAUD</name>
<protein>
    <submittedName>
        <fullName evidence="1">Uncharacterized protein</fullName>
    </submittedName>
</protein>
<reference evidence="2" key="1">
    <citation type="submission" date="2018-01" db="EMBL/GenBank/DDBJ databases">
        <authorList>
            <person name="van Mierlo J.T."/>
            <person name="Hagens S."/>
            <person name="Witte S."/>
            <person name="Klamert S."/>
            <person name="van de Straat L."/>
        </authorList>
    </citation>
    <scope>NUCLEOTIDE SEQUENCE [LARGE SCALE GENOMIC DNA]</scope>
</reference>
<dbReference type="EMBL" id="MG748548">
    <property type="protein sequence ID" value="AVZ45097.1"/>
    <property type="molecule type" value="Genomic_DNA"/>
</dbReference>
<dbReference type="GeneID" id="77948969"/>
<sequence>MKMMKQISYGLACVATGFAVSVAVPVNAVHPLVTHPAPIEKLSASCKQRTIQNNLVVICPDSDSSALRNMLQ</sequence>
<dbReference type="RefSeq" id="YP_010672682.1">
    <property type="nucleotide sequence ID" value="NC_070979.1"/>
</dbReference>
<organism evidence="1 2">
    <name type="scientific">Escherichia phage EP335</name>
    <dbReference type="NCBI Taxonomy" id="2070199"/>
    <lineage>
        <taxon>Viruses</taxon>
        <taxon>Duplodnaviria</taxon>
        <taxon>Heunggongvirae</taxon>
        <taxon>Uroviricota</taxon>
        <taxon>Caudoviricetes</taxon>
        <taxon>Mktvariviridae</taxon>
        <taxon>Gordonclarkvirinae</taxon>
        <taxon>Nieuwekanaalvirus</taxon>
        <taxon>Nieuwekanaalvirus EP335</taxon>
    </lineage>
</organism>
<evidence type="ECO:0000313" key="1">
    <source>
        <dbReference type="EMBL" id="AVZ45097.1"/>
    </source>
</evidence>
<keyword evidence="2" id="KW-1185">Reference proteome</keyword>
<dbReference type="Proteomes" id="UP000257884">
    <property type="component" value="Segment"/>
</dbReference>
<accession>A0A2Z3DPK1</accession>